<organism evidence="2 3">
    <name type="scientific">Riccia fluitans</name>
    <dbReference type="NCBI Taxonomy" id="41844"/>
    <lineage>
        <taxon>Eukaryota</taxon>
        <taxon>Viridiplantae</taxon>
        <taxon>Streptophyta</taxon>
        <taxon>Embryophyta</taxon>
        <taxon>Marchantiophyta</taxon>
        <taxon>Marchantiopsida</taxon>
        <taxon>Marchantiidae</taxon>
        <taxon>Marchantiales</taxon>
        <taxon>Ricciaceae</taxon>
        <taxon>Riccia</taxon>
    </lineage>
</organism>
<proteinExistence type="predicted"/>
<name>A0ABD1ZC38_9MARC</name>
<gene>
    <name evidence="2" type="ORF">R1flu_012960</name>
</gene>
<feature type="coiled-coil region" evidence="1">
    <location>
        <begin position="10"/>
        <end position="58"/>
    </location>
</feature>
<dbReference type="EMBL" id="JBHFFA010000002">
    <property type="protein sequence ID" value="KAL2645373.1"/>
    <property type="molecule type" value="Genomic_DNA"/>
</dbReference>
<reference evidence="2 3" key="1">
    <citation type="submission" date="2024-09" db="EMBL/GenBank/DDBJ databases">
        <title>Chromosome-scale assembly of Riccia fluitans.</title>
        <authorList>
            <person name="Paukszto L."/>
            <person name="Sawicki J."/>
            <person name="Karawczyk K."/>
            <person name="Piernik-Szablinska J."/>
            <person name="Szczecinska M."/>
            <person name="Mazdziarz M."/>
        </authorList>
    </citation>
    <scope>NUCLEOTIDE SEQUENCE [LARGE SCALE GENOMIC DNA]</scope>
    <source>
        <strain evidence="2">Rf_01</strain>
        <tissue evidence="2">Aerial parts of the thallus</tissue>
    </source>
</reference>
<evidence type="ECO:0000256" key="1">
    <source>
        <dbReference type="SAM" id="Coils"/>
    </source>
</evidence>
<dbReference type="Proteomes" id="UP001605036">
    <property type="component" value="Unassembled WGS sequence"/>
</dbReference>
<dbReference type="AlphaFoldDB" id="A0ABD1ZC38"/>
<protein>
    <submittedName>
        <fullName evidence="2">Uncharacterized protein</fullName>
    </submittedName>
</protein>
<evidence type="ECO:0000313" key="2">
    <source>
        <dbReference type="EMBL" id="KAL2645373.1"/>
    </source>
</evidence>
<sequence length="130" mass="15237">MKDETLRIVIDDYTEKIDELMKKNEDILRTKREYQKTVAELMNEKNVLEAKLVEGKNLWKKLILALFSYMTSELDDEELSLLWTLKAKVVQAEGDAYGVKSQLSKLRQKVDRELGEIRANVEVQLEEMRS</sequence>
<keyword evidence="1" id="KW-0175">Coiled coil</keyword>
<comment type="caution">
    <text evidence="2">The sequence shown here is derived from an EMBL/GenBank/DDBJ whole genome shotgun (WGS) entry which is preliminary data.</text>
</comment>
<keyword evidence="3" id="KW-1185">Reference proteome</keyword>
<accession>A0ABD1ZC38</accession>
<evidence type="ECO:0000313" key="3">
    <source>
        <dbReference type="Proteomes" id="UP001605036"/>
    </source>
</evidence>